<comment type="caution">
    <text evidence="2">The sequence shown here is derived from an EMBL/GenBank/DDBJ whole genome shotgun (WGS) entry which is preliminary data.</text>
</comment>
<evidence type="ECO:0000256" key="1">
    <source>
        <dbReference type="SAM" id="Phobius"/>
    </source>
</evidence>
<dbReference type="Proteomes" id="UP000623269">
    <property type="component" value="Unassembled WGS sequence"/>
</dbReference>
<name>A0A8J7HBH3_9FIRM</name>
<gene>
    <name evidence="2" type="ORF">I5677_09355</name>
</gene>
<keyword evidence="1" id="KW-0472">Membrane</keyword>
<feature type="transmembrane region" description="Helical" evidence="1">
    <location>
        <begin position="68"/>
        <end position="87"/>
    </location>
</feature>
<keyword evidence="3" id="KW-1185">Reference proteome</keyword>
<protein>
    <submittedName>
        <fullName evidence="2">Uncharacterized protein</fullName>
    </submittedName>
</protein>
<feature type="transmembrane region" description="Helical" evidence="1">
    <location>
        <begin position="6"/>
        <end position="23"/>
    </location>
</feature>
<dbReference type="RefSeq" id="WP_197661316.1">
    <property type="nucleotide sequence ID" value="NZ_JAEAGR010000008.1"/>
</dbReference>
<keyword evidence="1" id="KW-0812">Transmembrane</keyword>
<organism evidence="2 3">
    <name type="scientific">Mobilitalea sibirica</name>
    <dbReference type="NCBI Taxonomy" id="1462919"/>
    <lineage>
        <taxon>Bacteria</taxon>
        <taxon>Bacillati</taxon>
        <taxon>Bacillota</taxon>
        <taxon>Clostridia</taxon>
        <taxon>Lachnospirales</taxon>
        <taxon>Lachnospiraceae</taxon>
        <taxon>Mobilitalea</taxon>
    </lineage>
</organism>
<evidence type="ECO:0000313" key="2">
    <source>
        <dbReference type="EMBL" id="MBH1941096.1"/>
    </source>
</evidence>
<sequence>MIETYIEWIFIILIAYITIFNILTGHLQGKWSIAFKRKLKRIYFPLWIIPYFTYIYCVWATSSTRPFLKQHILFAAIFHSIMAVFGYRATFH</sequence>
<dbReference type="AlphaFoldDB" id="A0A8J7HBH3"/>
<keyword evidence="1" id="KW-1133">Transmembrane helix</keyword>
<proteinExistence type="predicted"/>
<reference evidence="2" key="1">
    <citation type="submission" date="2020-12" db="EMBL/GenBank/DDBJ databases">
        <title>M. sibirica DSM 26468T genome.</title>
        <authorList>
            <person name="Thieme N."/>
            <person name="Rettenmaier R."/>
            <person name="Zverlov V."/>
            <person name="Liebl W."/>
        </authorList>
    </citation>
    <scope>NUCLEOTIDE SEQUENCE</scope>
    <source>
        <strain evidence="2">DSM 26468</strain>
    </source>
</reference>
<feature type="transmembrane region" description="Helical" evidence="1">
    <location>
        <begin position="44"/>
        <end position="62"/>
    </location>
</feature>
<evidence type="ECO:0000313" key="3">
    <source>
        <dbReference type="Proteomes" id="UP000623269"/>
    </source>
</evidence>
<accession>A0A8J7HBH3</accession>
<dbReference type="EMBL" id="JAEAGR010000008">
    <property type="protein sequence ID" value="MBH1941096.1"/>
    <property type="molecule type" value="Genomic_DNA"/>
</dbReference>